<evidence type="ECO:0000256" key="10">
    <source>
        <dbReference type="ARBA" id="ARBA00023002"/>
    </source>
</evidence>
<dbReference type="InterPro" id="IPR001128">
    <property type="entry name" value="Cyt_P450"/>
</dbReference>
<dbReference type="InterPro" id="IPR002401">
    <property type="entry name" value="Cyt_P450_E_grp-I"/>
</dbReference>
<dbReference type="InterPro" id="IPR017972">
    <property type="entry name" value="Cyt_P450_CS"/>
</dbReference>
<evidence type="ECO:0000256" key="3">
    <source>
        <dbReference type="ARBA" id="ARBA00004174"/>
    </source>
</evidence>
<dbReference type="PhylomeDB" id="T1IX38"/>
<keyword evidence="9" id="KW-0492">Microsome</keyword>
<keyword evidence="11" id="KW-0408">Iron</keyword>
<organism evidence="15 16">
    <name type="scientific">Strigamia maritima</name>
    <name type="common">European centipede</name>
    <name type="synonym">Geophilus maritimus</name>
    <dbReference type="NCBI Taxonomy" id="126957"/>
    <lineage>
        <taxon>Eukaryota</taxon>
        <taxon>Metazoa</taxon>
        <taxon>Ecdysozoa</taxon>
        <taxon>Arthropoda</taxon>
        <taxon>Myriapoda</taxon>
        <taxon>Chilopoda</taxon>
        <taxon>Pleurostigmophora</taxon>
        <taxon>Geophilomorpha</taxon>
        <taxon>Linotaeniidae</taxon>
        <taxon>Strigamia</taxon>
    </lineage>
</organism>
<evidence type="ECO:0000256" key="14">
    <source>
        <dbReference type="SAM" id="Phobius"/>
    </source>
</evidence>
<keyword evidence="14" id="KW-1133">Transmembrane helix</keyword>
<dbReference type="eggNOG" id="KOG0157">
    <property type="taxonomic scope" value="Eukaryota"/>
</dbReference>
<dbReference type="GO" id="GO:0004497">
    <property type="term" value="F:monooxygenase activity"/>
    <property type="evidence" value="ECO:0007669"/>
    <property type="project" value="UniProtKB-KW"/>
</dbReference>
<evidence type="ECO:0000256" key="13">
    <source>
        <dbReference type="ARBA" id="ARBA00023136"/>
    </source>
</evidence>
<evidence type="ECO:0000256" key="7">
    <source>
        <dbReference type="ARBA" id="ARBA00022723"/>
    </source>
</evidence>
<dbReference type="Gene3D" id="1.10.630.10">
    <property type="entry name" value="Cytochrome P450"/>
    <property type="match status" value="2"/>
</dbReference>
<keyword evidence="8" id="KW-0256">Endoplasmic reticulum</keyword>
<dbReference type="InterPro" id="IPR036396">
    <property type="entry name" value="Cyt_P450_sf"/>
</dbReference>
<proteinExistence type="inferred from homology"/>
<evidence type="ECO:0000256" key="4">
    <source>
        <dbReference type="ARBA" id="ARBA00004406"/>
    </source>
</evidence>
<evidence type="ECO:0000256" key="6">
    <source>
        <dbReference type="ARBA" id="ARBA00022617"/>
    </source>
</evidence>
<dbReference type="FunFam" id="1.10.630.10:FF:000035">
    <property type="entry name" value="CYtochrome P450 family"/>
    <property type="match status" value="1"/>
</dbReference>
<dbReference type="AlphaFoldDB" id="T1IX38"/>
<evidence type="ECO:0000256" key="2">
    <source>
        <dbReference type="ARBA" id="ARBA00003690"/>
    </source>
</evidence>
<name>T1IX38_STRMM</name>
<dbReference type="HOGENOM" id="CLU_355128_0_0_1"/>
<evidence type="ECO:0000256" key="9">
    <source>
        <dbReference type="ARBA" id="ARBA00022848"/>
    </source>
</evidence>
<dbReference type="PRINTS" id="PR00385">
    <property type="entry name" value="P450"/>
</dbReference>
<dbReference type="EnsemblMetazoa" id="SMAR005769-RA">
    <property type="protein sequence ID" value="SMAR005769-PA"/>
    <property type="gene ID" value="SMAR005769"/>
</dbReference>
<evidence type="ECO:0000256" key="12">
    <source>
        <dbReference type="ARBA" id="ARBA00023033"/>
    </source>
</evidence>
<comment type="similarity">
    <text evidence="5">Belongs to the cytochrome P450 family.</text>
</comment>
<reference evidence="15" key="2">
    <citation type="submission" date="2015-02" db="UniProtKB">
        <authorList>
            <consortium name="EnsemblMetazoa"/>
        </authorList>
    </citation>
    <scope>IDENTIFICATION</scope>
</reference>
<keyword evidence="16" id="KW-1185">Reference proteome</keyword>
<sequence>VIQERKLKWRTESKPASAAEIQDSLVGRKKRLAFLDLLIEASDDGKQLTDLDIREEVDTFMFEGHDTTAVAISWSLFALALFPHIQNKVLEELISLLEYDKTAPITIEHTQQMKYLECEALRYAPSVPFLARKIKEDIVMSGYVVPAGVTAVIIVPFVHQHPDSFPDPTLFNPDKFLPENTLNRHPYSYIPFSAGSRNCIGQRFALLEEKVVLAWILRSFKIETRQDFYDIQVLFYQIPYTTTNLMITNSCNPGWELGYLLRAGAKWHGRRNPGDHKDPAGVTTAIIIPILHNHPDSFSDPAQFNPDSRIKYWSVIDKIPGPPTLPIIGNGWDLVVDHSDLPNLFWKWNEMFPKRCKVWLLGYPYLIIYSPADVEVILSNPIHNDKSDDYKFLQPWLGTGLLTSAGAKWHGRRKLLTPAFHFRILEDFMSVFNNQSKILITKLMAEKKQEFDIVPVITMCTLDIICDSVMGCHINAQHNSESAYIIALEKIKDIIHSRQLRFYLWSDWLFNLSPPGRQHAKCLKILHEFTDKVIQERKLKWKSESKSATAVEMQDSLIGRKKRLTFLDLLIEASDDGKQLTDLDIREEVDTFMFEGHDTTAVAISWSLFALASFPHIQNKVHEELDSIFEDNKTAPITTEHTQQMKYMECEALRFVPSVPVIARKIKEDTVMGGYKVPAGVTTAIIVPVVHRQTESFPDPDSFDPDRFLPENTLNRHPYSYIPFSAGSRNCIGQRFALLEEKVVLAWILRSFKIQSRHLMYEIPVVTELILKPKDGIITRMSMLCLGKLSY</sequence>
<dbReference type="InterPro" id="IPR050196">
    <property type="entry name" value="Cytochrome_P450_Monoox"/>
</dbReference>
<keyword evidence="7" id="KW-0479">Metal-binding</keyword>
<dbReference type="PANTHER" id="PTHR24291:SF189">
    <property type="entry name" value="CYTOCHROME P450 4C3-RELATED"/>
    <property type="match status" value="1"/>
</dbReference>
<dbReference type="PROSITE" id="PS00086">
    <property type="entry name" value="CYTOCHROME_P450"/>
    <property type="match status" value="2"/>
</dbReference>
<evidence type="ECO:0000256" key="5">
    <source>
        <dbReference type="ARBA" id="ARBA00010617"/>
    </source>
</evidence>
<keyword evidence="14" id="KW-0812">Transmembrane</keyword>
<comment type="cofactor">
    <cofactor evidence="1">
        <name>heme</name>
        <dbReference type="ChEBI" id="CHEBI:30413"/>
    </cofactor>
</comment>
<dbReference type="PRINTS" id="PR00463">
    <property type="entry name" value="EP450I"/>
</dbReference>
<feature type="transmembrane region" description="Helical" evidence="14">
    <location>
        <begin position="138"/>
        <end position="158"/>
    </location>
</feature>
<dbReference type="GO" id="GO:0020037">
    <property type="term" value="F:heme binding"/>
    <property type="evidence" value="ECO:0007669"/>
    <property type="project" value="InterPro"/>
</dbReference>
<accession>T1IX38</accession>
<dbReference type="GO" id="GO:0016705">
    <property type="term" value="F:oxidoreductase activity, acting on paired donors, with incorporation or reduction of molecular oxygen"/>
    <property type="evidence" value="ECO:0007669"/>
    <property type="project" value="InterPro"/>
</dbReference>
<dbReference type="PANTHER" id="PTHR24291">
    <property type="entry name" value="CYTOCHROME P450 FAMILY 4"/>
    <property type="match status" value="1"/>
</dbReference>
<keyword evidence="10" id="KW-0560">Oxidoreductase</keyword>
<evidence type="ECO:0008006" key="17">
    <source>
        <dbReference type="Google" id="ProtNLM"/>
    </source>
</evidence>
<dbReference type="Pfam" id="PF00067">
    <property type="entry name" value="p450"/>
    <property type="match status" value="2"/>
</dbReference>
<dbReference type="Proteomes" id="UP000014500">
    <property type="component" value="Unassembled WGS sequence"/>
</dbReference>
<reference evidence="16" key="1">
    <citation type="submission" date="2011-05" db="EMBL/GenBank/DDBJ databases">
        <authorList>
            <person name="Richards S.R."/>
            <person name="Qu J."/>
            <person name="Jiang H."/>
            <person name="Jhangiani S.N."/>
            <person name="Agravi P."/>
            <person name="Goodspeed R."/>
            <person name="Gross S."/>
            <person name="Mandapat C."/>
            <person name="Jackson L."/>
            <person name="Mathew T."/>
            <person name="Pu L."/>
            <person name="Thornton R."/>
            <person name="Saada N."/>
            <person name="Wilczek-Boney K.B."/>
            <person name="Lee S."/>
            <person name="Kovar C."/>
            <person name="Wu Y."/>
            <person name="Scherer S.E."/>
            <person name="Worley K.C."/>
            <person name="Muzny D.M."/>
            <person name="Gibbs R."/>
        </authorList>
    </citation>
    <scope>NUCLEOTIDE SEQUENCE</scope>
    <source>
        <strain evidence="16">Brora</strain>
    </source>
</reference>
<comment type="function">
    <text evidence="2">May be involved in the metabolism of insect hormones and in the breakdown of synthetic insecticides.</text>
</comment>
<dbReference type="STRING" id="126957.T1IX38"/>
<dbReference type="SUPFAM" id="SSF48264">
    <property type="entry name" value="Cytochrome P450"/>
    <property type="match status" value="2"/>
</dbReference>
<comment type="subcellular location">
    <subcellularLocation>
        <location evidence="4">Endoplasmic reticulum membrane</location>
        <topology evidence="4">Peripheral membrane protein</topology>
    </subcellularLocation>
    <subcellularLocation>
        <location evidence="3">Microsome membrane</location>
        <topology evidence="3">Peripheral membrane protein</topology>
    </subcellularLocation>
</comment>
<keyword evidence="6" id="KW-0349">Heme</keyword>
<dbReference type="GO" id="GO:0005506">
    <property type="term" value="F:iron ion binding"/>
    <property type="evidence" value="ECO:0007669"/>
    <property type="project" value="InterPro"/>
</dbReference>
<keyword evidence="13 14" id="KW-0472">Membrane</keyword>
<protein>
    <recommendedName>
        <fullName evidence="17">Cytochrome P450</fullName>
    </recommendedName>
</protein>
<evidence type="ECO:0000256" key="1">
    <source>
        <dbReference type="ARBA" id="ARBA00001971"/>
    </source>
</evidence>
<evidence type="ECO:0000256" key="11">
    <source>
        <dbReference type="ARBA" id="ARBA00023004"/>
    </source>
</evidence>
<evidence type="ECO:0000313" key="16">
    <source>
        <dbReference type="Proteomes" id="UP000014500"/>
    </source>
</evidence>
<dbReference type="EMBL" id="JH431640">
    <property type="status" value="NOT_ANNOTATED_CDS"/>
    <property type="molecule type" value="Genomic_DNA"/>
</dbReference>
<dbReference type="GO" id="GO:0005789">
    <property type="term" value="C:endoplasmic reticulum membrane"/>
    <property type="evidence" value="ECO:0007669"/>
    <property type="project" value="UniProtKB-SubCell"/>
</dbReference>
<evidence type="ECO:0000256" key="8">
    <source>
        <dbReference type="ARBA" id="ARBA00022824"/>
    </source>
</evidence>
<keyword evidence="12" id="KW-0503">Monooxygenase</keyword>
<evidence type="ECO:0000313" key="15">
    <source>
        <dbReference type="EnsemblMetazoa" id="SMAR005769-PA"/>
    </source>
</evidence>